<keyword evidence="2" id="KW-1185">Reference proteome</keyword>
<protein>
    <recommendedName>
        <fullName evidence="3">Lipoprotein</fullName>
    </recommendedName>
</protein>
<sequence length="75" mass="7986">MKFYIVLGVSMALTACGAVTEPLPRETLAASANVEVHPPHASTPALLSGYVERPVKGPAAWRELNDRQSPNQEGS</sequence>
<evidence type="ECO:0000313" key="1">
    <source>
        <dbReference type="EMBL" id="SMC11500.1"/>
    </source>
</evidence>
<evidence type="ECO:0000313" key="2">
    <source>
        <dbReference type="Proteomes" id="UP000193224"/>
    </source>
</evidence>
<dbReference type="Proteomes" id="UP000193224">
    <property type="component" value="Unassembled WGS sequence"/>
</dbReference>
<dbReference type="RefSeq" id="WP_085799440.1">
    <property type="nucleotide sequence ID" value="NZ_FWXB01000003.1"/>
</dbReference>
<name>A0A1X7BPN3_9RHOB</name>
<dbReference type="OrthoDB" id="7745747at2"/>
<accession>A0A1X7BPN3</accession>
<dbReference type="AlphaFoldDB" id="A0A1X7BPN3"/>
<dbReference type="EMBL" id="FWXB01000003">
    <property type="protein sequence ID" value="SMC11500.1"/>
    <property type="molecule type" value="Genomic_DNA"/>
</dbReference>
<dbReference type="PROSITE" id="PS51257">
    <property type="entry name" value="PROKAR_LIPOPROTEIN"/>
    <property type="match status" value="1"/>
</dbReference>
<proteinExistence type="predicted"/>
<evidence type="ECO:0008006" key="3">
    <source>
        <dbReference type="Google" id="ProtNLM"/>
    </source>
</evidence>
<reference evidence="1 2" key="1">
    <citation type="submission" date="2017-03" db="EMBL/GenBank/DDBJ databases">
        <authorList>
            <person name="Afonso C.L."/>
            <person name="Miller P.J."/>
            <person name="Scott M.A."/>
            <person name="Spackman E."/>
            <person name="Goraichik I."/>
            <person name="Dimitrov K.M."/>
            <person name="Suarez D.L."/>
            <person name="Swayne D.E."/>
        </authorList>
    </citation>
    <scope>NUCLEOTIDE SEQUENCE [LARGE SCALE GENOMIC DNA]</scope>
    <source>
        <strain evidence="1 2">CECT 7745</strain>
    </source>
</reference>
<gene>
    <name evidence="1" type="ORF">ROA7745_01313</name>
</gene>
<organism evidence="1 2">
    <name type="scientific">Roseovarius aestuarii</name>
    <dbReference type="NCBI Taxonomy" id="475083"/>
    <lineage>
        <taxon>Bacteria</taxon>
        <taxon>Pseudomonadati</taxon>
        <taxon>Pseudomonadota</taxon>
        <taxon>Alphaproteobacteria</taxon>
        <taxon>Rhodobacterales</taxon>
        <taxon>Roseobacteraceae</taxon>
        <taxon>Roseovarius</taxon>
    </lineage>
</organism>